<gene>
    <name evidence="2" type="ORF">EZS28_014570</name>
</gene>
<feature type="region of interest" description="Disordered" evidence="1">
    <location>
        <begin position="77"/>
        <end position="101"/>
    </location>
</feature>
<sequence length="118" mass="12835">AYADCARAVALAQSALIAHIHHTIPNQPPSRYLIDAYLMCLTAGARLRSIRFAHLSQGQSRNQASCNYSSAQLNSHPLTITASTTEGATTTERENTGNRMITSEHKTVRGAQSRILND</sequence>
<accession>A0A5J4W4W3</accession>
<organism evidence="2 3">
    <name type="scientific">Streblomastix strix</name>
    <dbReference type="NCBI Taxonomy" id="222440"/>
    <lineage>
        <taxon>Eukaryota</taxon>
        <taxon>Metamonada</taxon>
        <taxon>Preaxostyla</taxon>
        <taxon>Oxymonadida</taxon>
        <taxon>Streblomastigidae</taxon>
        <taxon>Streblomastix</taxon>
    </lineage>
</organism>
<evidence type="ECO:0000313" key="2">
    <source>
        <dbReference type="EMBL" id="KAA6389908.1"/>
    </source>
</evidence>
<proteinExistence type="predicted"/>
<name>A0A5J4W4W3_9EUKA</name>
<dbReference type="AlphaFoldDB" id="A0A5J4W4W3"/>
<reference evidence="2 3" key="1">
    <citation type="submission" date="2019-03" db="EMBL/GenBank/DDBJ databases">
        <title>Single cell metagenomics reveals metabolic interactions within the superorganism composed of flagellate Streblomastix strix and complex community of Bacteroidetes bacteria on its surface.</title>
        <authorList>
            <person name="Treitli S.C."/>
            <person name="Kolisko M."/>
            <person name="Husnik F."/>
            <person name="Keeling P."/>
            <person name="Hampl V."/>
        </authorList>
    </citation>
    <scope>NUCLEOTIDE SEQUENCE [LARGE SCALE GENOMIC DNA]</scope>
    <source>
        <strain evidence="2">ST1C</strain>
    </source>
</reference>
<dbReference type="EMBL" id="SNRW01003414">
    <property type="protein sequence ID" value="KAA6389908.1"/>
    <property type="molecule type" value="Genomic_DNA"/>
</dbReference>
<feature type="non-terminal residue" evidence="2">
    <location>
        <position position="1"/>
    </location>
</feature>
<feature type="compositionally biased region" description="Low complexity" evidence="1">
    <location>
        <begin position="79"/>
        <end position="90"/>
    </location>
</feature>
<evidence type="ECO:0000313" key="3">
    <source>
        <dbReference type="Proteomes" id="UP000324800"/>
    </source>
</evidence>
<evidence type="ECO:0000256" key="1">
    <source>
        <dbReference type="SAM" id="MobiDB-lite"/>
    </source>
</evidence>
<dbReference type="Proteomes" id="UP000324800">
    <property type="component" value="Unassembled WGS sequence"/>
</dbReference>
<comment type="caution">
    <text evidence="2">The sequence shown here is derived from an EMBL/GenBank/DDBJ whole genome shotgun (WGS) entry which is preliminary data.</text>
</comment>
<feature type="compositionally biased region" description="Basic and acidic residues" evidence="1">
    <location>
        <begin position="91"/>
        <end position="101"/>
    </location>
</feature>
<protein>
    <submittedName>
        <fullName evidence="2">Uncharacterized protein</fullName>
    </submittedName>
</protein>